<dbReference type="EMBL" id="FQXI01000021">
    <property type="protein sequence ID" value="SHH66761.1"/>
    <property type="molecule type" value="Genomic_DNA"/>
</dbReference>
<protein>
    <submittedName>
        <fullName evidence="2">Oxygen-independent coproporphyrinogen-3 oxidase</fullName>
    </submittedName>
</protein>
<dbReference type="Gene3D" id="3.80.30.20">
    <property type="entry name" value="tm_1862 like domain"/>
    <property type="match status" value="1"/>
</dbReference>
<dbReference type="NCBIfam" id="TIGR03994">
    <property type="entry name" value="rSAM_HemZ"/>
    <property type="match status" value="1"/>
</dbReference>
<organism evidence="2 3">
    <name type="scientific">Anaerosphaera aminiphila DSM 21120</name>
    <dbReference type="NCBI Taxonomy" id="1120995"/>
    <lineage>
        <taxon>Bacteria</taxon>
        <taxon>Bacillati</taxon>
        <taxon>Bacillota</taxon>
        <taxon>Tissierellia</taxon>
        <taxon>Tissierellales</taxon>
        <taxon>Peptoniphilaceae</taxon>
        <taxon>Anaerosphaera</taxon>
    </lineage>
</organism>
<dbReference type="PANTHER" id="PTHR13932">
    <property type="entry name" value="COPROPORPHYRINIGEN III OXIDASE"/>
    <property type="match status" value="1"/>
</dbReference>
<dbReference type="GO" id="GO:0006779">
    <property type="term" value="P:porphyrin-containing compound biosynthetic process"/>
    <property type="evidence" value="ECO:0007669"/>
    <property type="project" value="TreeGrafter"/>
</dbReference>
<dbReference type="SFLD" id="SFLDS00029">
    <property type="entry name" value="Radical_SAM"/>
    <property type="match status" value="1"/>
</dbReference>
<keyword evidence="3" id="KW-1185">Reference proteome</keyword>
<proteinExistence type="predicted"/>
<dbReference type="SMART" id="SM00729">
    <property type="entry name" value="Elp3"/>
    <property type="match status" value="1"/>
</dbReference>
<sequence>MIRIKHDNQNVKKEIFEFLRIKFPSYERNNLMDVDIKVSDNYKINIKFKEFSKFIVVRKVNDLKLQKILIKQELYKALSPYFENKDEWGILTGVRPIKLILQLLEDNDEFKTKLILREKYLLNDDLIKYLLDIAKRESKIIYPIDRDSYSIYIHIPFCPSKCSYCSFQTLIYNSEISKIYVTELIEELKRESIFFTKPPKTVYIGGGTPTSIGVKLLRNIIDTVGSYYGVSEEFTVECGRPDTINEEMLLMLKEMGINRISINPQSMNECTLKNMGRNHSMEDIYRAYELSRKIGFFCINMDLILGLPGESLEDNRTSLNKIIKLGPENITVHTLSVKNGSKLFDEKYMNNVSINRAIEYTKNITLNSGYFPYYLYRQKRMLGSGENIGYCKEGFESMYNILMMEEKQSIIGFGMSSSSKFFYPELKKVESVMNFRNMKDYVERNSEIYSKKIKQYKNFNF</sequence>
<dbReference type="GO" id="GO:0051539">
    <property type="term" value="F:4 iron, 4 sulfur cluster binding"/>
    <property type="evidence" value="ECO:0007669"/>
    <property type="project" value="TreeGrafter"/>
</dbReference>
<dbReference type="PROSITE" id="PS51918">
    <property type="entry name" value="RADICAL_SAM"/>
    <property type="match status" value="1"/>
</dbReference>
<feature type="domain" description="Radical SAM core" evidence="1">
    <location>
        <begin position="143"/>
        <end position="367"/>
    </location>
</feature>
<dbReference type="PANTHER" id="PTHR13932:SF1">
    <property type="entry name" value="OXYGEN-INDEPENDENT COPROPORPHYRINOGEN-III OXIDASE-LIKE PROTEIN HEMZ"/>
    <property type="match status" value="1"/>
</dbReference>
<dbReference type="InterPro" id="IPR007197">
    <property type="entry name" value="rSAM"/>
</dbReference>
<dbReference type="Pfam" id="PF04055">
    <property type="entry name" value="Radical_SAM"/>
    <property type="match status" value="1"/>
</dbReference>
<evidence type="ECO:0000313" key="3">
    <source>
        <dbReference type="Proteomes" id="UP000184032"/>
    </source>
</evidence>
<dbReference type="InterPro" id="IPR006638">
    <property type="entry name" value="Elp3/MiaA/NifB-like_rSAM"/>
</dbReference>
<dbReference type="SFLD" id="SFLDG01065">
    <property type="entry name" value="anaerobic_coproporphyrinogen-I"/>
    <property type="match status" value="1"/>
</dbReference>
<dbReference type="InterPro" id="IPR058240">
    <property type="entry name" value="rSAM_sf"/>
</dbReference>
<dbReference type="SFLD" id="SFLDG01082">
    <property type="entry name" value="B12-binding_domain_containing"/>
    <property type="match status" value="1"/>
</dbReference>
<evidence type="ECO:0000259" key="1">
    <source>
        <dbReference type="PROSITE" id="PS51918"/>
    </source>
</evidence>
<dbReference type="STRING" id="1120995.SAMN02745245_01887"/>
<evidence type="ECO:0000313" key="2">
    <source>
        <dbReference type="EMBL" id="SHH66761.1"/>
    </source>
</evidence>
<dbReference type="CDD" id="cd01335">
    <property type="entry name" value="Radical_SAM"/>
    <property type="match status" value="1"/>
</dbReference>
<dbReference type="GO" id="GO:0003824">
    <property type="term" value="F:catalytic activity"/>
    <property type="evidence" value="ECO:0007669"/>
    <property type="project" value="InterPro"/>
</dbReference>
<dbReference type="GO" id="GO:0005737">
    <property type="term" value="C:cytoplasm"/>
    <property type="evidence" value="ECO:0007669"/>
    <property type="project" value="TreeGrafter"/>
</dbReference>
<reference evidence="2 3" key="1">
    <citation type="submission" date="2016-11" db="EMBL/GenBank/DDBJ databases">
        <authorList>
            <person name="Jaros S."/>
            <person name="Januszkiewicz K."/>
            <person name="Wedrychowicz H."/>
        </authorList>
    </citation>
    <scope>NUCLEOTIDE SEQUENCE [LARGE SCALE GENOMIC DNA]</scope>
    <source>
        <strain evidence="2 3">DSM 21120</strain>
    </source>
</reference>
<dbReference type="AlphaFoldDB" id="A0A1M5UUV4"/>
<accession>A0A1M5UUV4</accession>
<dbReference type="InterPro" id="IPR023404">
    <property type="entry name" value="rSAM_horseshoe"/>
</dbReference>
<dbReference type="InterPro" id="IPR034505">
    <property type="entry name" value="Coproporphyrinogen-III_oxidase"/>
</dbReference>
<dbReference type="Proteomes" id="UP000184032">
    <property type="component" value="Unassembled WGS sequence"/>
</dbReference>
<dbReference type="SUPFAM" id="SSF102114">
    <property type="entry name" value="Radical SAM enzymes"/>
    <property type="match status" value="1"/>
</dbReference>
<dbReference type="InterPro" id="IPR023995">
    <property type="entry name" value="HemZ"/>
</dbReference>
<name>A0A1M5UUV4_9FIRM</name>
<gene>
    <name evidence="2" type="ORF">SAMN02745245_01887</name>
</gene>
<dbReference type="SFLD" id="SFLDF00310">
    <property type="entry name" value="oxygen-independent_coproporphy"/>
    <property type="match status" value="1"/>
</dbReference>